<reference evidence="6 7" key="1">
    <citation type="submission" date="2019-07" db="EMBL/GenBank/DDBJ databases">
        <title>complete genome sequencing of Ornithinimicrobium sp. H23M54.</title>
        <authorList>
            <person name="Bae J.-W."/>
            <person name="Lee S.-Y."/>
        </authorList>
    </citation>
    <scope>NUCLEOTIDE SEQUENCE [LARGE SCALE GENOMIC DNA]</scope>
    <source>
        <strain evidence="6 7">H23M54</strain>
    </source>
</reference>
<dbReference type="GO" id="GO:0005737">
    <property type="term" value="C:cytoplasm"/>
    <property type="evidence" value="ECO:0007669"/>
    <property type="project" value="TreeGrafter"/>
</dbReference>
<feature type="domain" description="Biotin protein ligase C-terminal" evidence="4">
    <location>
        <begin position="264"/>
        <end position="310"/>
    </location>
</feature>
<evidence type="ECO:0000313" key="6">
    <source>
        <dbReference type="EMBL" id="QDO88042.1"/>
    </source>
</evidence>
<dbReference type="SUPFAM" id="SSF55681">
    <property type="entry name" value="Class II aaRS and biotin synthetases"/>
    <property type="match status" value="1"/>
</dbReference>
<dbReference type="Pfam" id="PF02237">
    <property type="entry name" value="BPL_C"/>
    <property type="match status" value="1"/>
</dbReference>
<evidence type="ECO:0000259" key="5">
    <source>
        <dbReference type="Pfam" id="PF03099"/>
    </source>
</evidence>
<protein>
    <recommendedName>
        <fullName evidence="3">biotin--[biotin carboxyl-carrier protein] ligase</fullName>
        <ecNumber evidence="3">6.3.4.15</ecNumber>
    </recommendedName>
</protein>
<dbReference type="EC" id="6.3.4.15" evidence="3"/>
<evidence type="ECO:0000256" key="2">
    <source>
        <dbReference type="ARBA" id="ARBA00023267"/>
    </source>
</evidence>
<dbReference type="KEGG" id="orz:FNH13_06505"/>
<dbReference type="Gene3D" id="3.30.930.10">
    <property type="entry name" value="Bira Bifunctional Protein, Domain 2"/>
    <property type="match status" value="1"/>
</dbReference>
<keyword evidence="2" id="KW-0092">Biotin</keyword>
<dbReference type="GO" id="GO:0004077">
    <property type="term" value="F:biotin--[biotin carboxyl-carrier protein] ligase activity"/>
    <property type="evidence" value="ECO:0007669"/>
    <property type="project" value="UniProtKB-EC"/>
</dbReference>
<dbReference type="Pfam" id="PF03099">
    <property type="entry name" value="BPL_LplA_LipB"/>
    <property type="match status" value="1"/>
</dbReference>
<evidence type="ECO:0000313" key="7">
    <source>
        <dbReference type="Proteomes" id="UP000315395"/>
    </source>
</evidence>
<dbReference type="Proteomes" id="UP000315395">
    <property type="component" value="Chromosome"/>
</dbReference>
<dbReference type="InterPro" id="IPR004143">
    <property type="entry name" value="BPL_LPL_catalytic"/>
</dbReference>
<dbReference type="PANTHER" id="PTHR12835:SF5">
    <property type="entry name" value="BIOTIN--PROTEIN LIGASE"/>
    <property type="match status" value="1"/>
</dbReference>
<gene>
    <name evidence="6" type="ORF">FNH13_06505</name>
</gene>
<dbReference type="NCBIfam" id="TIGR00121">
    <property type="entry name" value="birA_ligase"/>
    <property type="match status" value="1"/>
</dbReference>
<proteinExistence type="predicted"/>
<dbReference type="EMBL" id="CP041616">
    <property type="protein sequence ID" value="QDO88042.1"/>
    <property type="molecule type" value="Genomic_DNA"/>
</dbReference>
<dbReference type="OrthoDB" id="9807064at2"/>
<keyword evidence="7" id="KW-1185">Reference proteome</keyword>
<evidence type="ECO:0000256" key="3">
    <source>
        <dbReference type="ARBA" id="ARBA00024227"/>
    </source>
</evidence>
<evidence type="ECO:0000259" key="4">
    <source>
        <dbReference type="Pfam" id="PF02237"/>
    </source>
</evidence>
<sequence>MGDNLSRARRGPTARVQEGCVGEALLVTHPLCGEPLLAEGVRRRGEQWARGSSGAGHYPGPMARIPWEPSEWHPSIDSTNLEAARDPRPGRVVVADHQSGGLGRRGRSWTAPPDTAVAISAVLPAPGPDLIGWVPLVAGLSVVQALQESRYAVPAVLKWPNDVLVQEEGEWHKVCGVLAQAIPDTPAGSVVVVGAGVNIDQVRDQLPVATATSWRLSRGGGAPLPEGAREQLVADYLQRLADLMGVLEEDPERVRTAYRQGCSTLGQEVAVHLPAGGTRTGRAVAVDQSGALVVEGGGARTVHVAGDVVHVRPA</sequence>
<evidence type="ECO:0000256" key="1">
    <source>
        <dbReference type="ARBA" id="ARBA00022598"/>
    </source>
</evidence>
<dbReference type="InterPro" id="IPR045864">
    <property type="entry name" value="aa-tRNA-synth_II/BPL/LPL"/>
</dbReference>
<accession>A0A516G983</accession>
<dbReference type="InterPro" id="IPR004408">
    <property type="entry name" value="Biotin_CoA_COase_ligase"/>
</dbReference>
<dbReference type="AlphaFoldDB" id="A0A516G983"/>
<name>A0A516G983_9MICO</name>
<feature type="domain" description="BPL/LPL catalytic" evidence="5">
    <location>
        <begin position="75"/>
        <end position="198"/>
    </location>
</feature>
<keyword evidence="1 6" id="KW-0436">Ligase</keyword>
<dbReference type="PANTHER" id="PTHR12835">
    <property type="entry name" value="BIOTIN PROTEIN LIGASE"/>
    <property type="match status" value="1"/>
</dbReference>
<dbReference type="InterPro" id="IPR003142">
    <property type="entry name" value="BPL_C"/>
</dbReference>
<organism evidence="6 7">
    <name type="scientific">Ornithinimicrobium ciconiae</name>
    <dbReference type="NCBI Taxonomy" id="2594265"/>
    <lineage>
        <taxon>Bacteria</taxon>
        <taxon>Bacillati</taxon>
        <taxon>Actinomycetota</taxon>
        <taxon>Actinomycetes</taxon>
        <taxon>Micrococcales</taxon>
        <taxon>Ornithinimicrobiaceae</taxon>
        <taxon>Ornithinimicrobium</taxon>
    </lineage>
</organism>
<dbReference type="Gene3D" id="2.30.30.100">
    <property type="match status" value="1"/>
</dbReference>